<comment type="caution">
    <text evidence="5">The sequence shown here is derived from an EMBL/GenBank/DDBJ whole genome shotgun (WGS) entry which is preliminary data.</text>
</comment>
<dbReference type="InterPro" id="IPR050357">
    <property type="entry name" value="Arrestin_domain-protein"/>
</dbReference>
<proteinExistence type="inferred from homology"/>
<feature type="compositionally biased region" description="Basic and acidic residues" evidence="2">
    <location>
        <begin position="310"/>
        <end position="320"/>
    </location>
</feature>
<evidence type="ECO:0000313" key="5">
    <source>
        <dbReference type="EMBL" id="KAF1764847.1"/>
    </source>
</evidence>
<dbReference type="SUPFAM" id="SSF81296">
    <property type="entry name" value="E set domains"/>
    <property type="match status" value="2"/>
</dbReference>
<evidence type="ECO:0000313" key="6">
    <source>
        <dbReference type="Proteomes" id="UP000483820"/>
    </source>
</evidence>
<sequence length="331" mass="37613">MIEPVITFDKDVYQPGDKVSGKVTLEVTEPLKARSVMINWWGFSRTRGVTLTQFARRSFVVGTEIAWVSKGGEDKIPCGKHEYPFSFSLPKGVPPSYKSLFGKTKYRVKVVIDRPWKLKTKVKKEFTVATTADKEIVKKFRNGVKWFTNYTFNTGIIFSYGPVKLSVYQPQNLYTFGESIDLEYRITNHSNVAVSEIFMDFSSFGHYHARSQLTPCKSPGLSCPLALDQRYNQNRKIGGSKLKCRVEPHSEGTFILPFVIPEKAKTPTFESGLMTCGYFMEFGFKLENSSVRNKTMPLYRAIGNLPEEKTEEIKTKKQEVSEAVAPPAYQP</sequence>
<protein>
    <recommendedName>
        <fullName evidence="7">Arrestin C-terminal-like domain-containing protein</fullName>
    </recommendedName>
</protein>
<dbReference type="GO" id="GO:0015031">
    <property type="term" value="P:protein transport"/>
    <property type="evidence" value="ECO:0007669"/>
    <property type="project" value="TreeGrafter"/>
</dbReference>
<evidence type="ECO:0000259" key="3">
    <source>
        <dbReference type="Pfam" id="PF00339"/>
    </source>
</evidence>
<dbReference type="PANTHER" id="PTHR11188">
    <property type="entry name" value="ARRESTIN DOMAIN CONTAINING PROTEIN"/>
    <property type="match status" value="1"/>
</dbReference>
<comment type="similarity">
    <text evidence="1">Belongs to the arrestin family.</text>
</comment>
<dbReference type="InterPro" id="IPR014752">
    <property type="entry name" value="Arrestin-like_C"/>
</dbReference>
<evidence type="ECO:0000259" key="4">
    <source>
        <dbReference type="Pfam" id="PF02752"/>
    </source>
</evidence>
<dbReference type="Gene3D" id="2.60.40.640">
    <property type="match status" value="2"/>
</dbReference>
<dbReference type="EMBL" id="WUAV01000002">
    <property type="protein sequence ID" value="KAF1764847.1"/>
    <property type="molecule type" value="Genomic_DNA"/>
</dbReference>
<dbReference type="KEGG" id="crq:GCK72_004797"/>
<evidence type="ECO:0008006" key="7">
    <source>
        <dbReference type="Google" id="ProtNLM"/>
    </source>
</evidence>
<dbReference type="InterPro" id="IPR011021">
    <property type="entry name" value="Arrestin-like_N"/>
</dbReference>
<dbReference type="GeneID" id="9800803"/>
<dbReference type="Pfam" id="PF00339">
    <property type="entry name" value="Arrestin_N"/>
    <property type="match status" value="1"/>
</dbReference>
<dbReference type="GO" id="GO:0005737">
    <property type="term" value="C:cytoplasm"/>
    <property type="evidence" value="ECO:0007669"/>
    <property type="project" value="TreeGrafter"/>
</dbReference>
<dbReference type="InterPro" id="IPR011022">
    <property type="entry name" value="Arrestin_C-like"/>
</dbReference>
<organism evidence="5 6">
    <name type="scientific">Caenorhabditis remanei</name>
    <name type="common">Caenorhabditis vulgaris</name>
    <dbReference type="NCBI Taxonomy" id="31234"/>
    <lineage>
        <taxon>Eukaryota</taxon>
        <taxon>Metazoa</taxon>
        <taxon>Ecdysozoa</taxon>
        <taxon>Nematoda</taxon>
        <taxon>Chromadorea</taxon>
        <taxon>Rhabditida</taxon>
        <taxon>Rhabditina</taxon>
        <taxon>Rhabditomorpha</taxon>
        <taxon>Rhabditoidea</taxon>
        <taxon>Rhabditidae</taxon>
        <taxon>Peloderinae</taxon>
        <taxon>Caenorhabditis</taxon>
    </lineage>
</organism>
<dbReference type="InterPro" id="IPR014756">
    <property type="entry name" value="Ig_E-set"/>
</dbReference>
<dbReference type="Proteomes" id="UP000483820">
    <property type="component" value="Chromosome II"/>
</dbReference>
<dbReference type="Pfam" id="PF02752">
    <property type="entry name" value="Arrestin_C"/>
    <property type="match status" value="1"/>
</dbReference>
<evidence type="ECO:0000256" key="2">
    <source>
        <dbReference type="SAM" id="MobiDB-lite"/>
    </source>
</evidence>
<accession>A0A6A5HCE3</accession>
<gene>
    <name evidence="5" type="ORF">GCK72_004797</name>
</gene>
<reference evidence="5 6" key="1">
    <citation type="submission" date="2019-12" db="EMBL/GenBank/DDBJ databases">
        <title>Chromosome-level assembly of the Caenorhabditis remanei genome.</title>
        <authorList>
            <person name="Teterina A.A."/>
            <person name="Willis J.H."/>
            <person name="Phillips P.C."/>
        </authorList>
    </citation>
    <scope>NUCLEOTIDE SEQUENCE [LARGE SCALE GENOMIC DNA]</scope>
    <source>
        <strain evidence="5 6">PX506</strain>
        <tissue evidence="5">Whole organism</tissue>
    </source>
</reference>
<name>A0A6A5HCE3_CAERE</name>
<feature type="domain" description="Arrestin C-terminal-like" evidence="4">
    <location>
        <begin position="160"/>
        <end position="292"/>
    </location>
</feature>
<dbReference type="AlphaFoldDB" id="A0A6A5HCE3"/>
<feature type="domain" description="Arrestin-like N-terminal" evidence="3">
    <location>
        <begin position="7"/>
        <end position="133"/>
    </location>
</feature>
<dbReference type="CTD" id="9800803"/>
<dbReference type="RefSeq" id="XP_003098289.2">
    <property type="nucleotide sequence ID" value="XM_003098241.2"/>
</dbReference>
<feature type="region of interest" description="Disordered" evidence="2">
    <location>
        <begin position="310"/>
        <end position="331"/>
    </location>
</feature>
<evidence type="ECO:0000256" key="1">
    <source>
        <dbReference type="ARBA" id="ARBA00005298"/>
    </source>
</evidence>
<dbReference type="PANTHER" id="PTHR11188:SF7">
    <property type="entry name" value="ARRESTIN C-TERMINAL-LIKE DOMAIN-CONTAINING PROTEIN-RELATED"/>
    <property type="match status" value="1"/>
</dbReference>